<dbReference type="AlphaFoldDB" id="A0A317B449"/>
<proteinExistence type="predicted"/>
<evidence type="ECO:0000256" key="1">
    <source>
        <dbReference type="SAM" id="SignalP"/>
    </source>
</evidence>
<reference evidence="3" key="1">
    <citation type="journal article" date="2022" name="Microb. Genom.">
        <title>A global pangenome for the wheat fungal pathogen Pyrenophora tritici-repentis and prediction of effector protein structural homology.</title>
        <authorList>
            <person name="Moolhuijzen P.M."/>
            <person name="See P.T."/>
            <person name="Shi G."/>
            <person name="Powell H.R."/>
            <person name="Cockram J."/>
            <person name="Jorgensen L.N."/>
            <person name="Benslimane H."/>
            <person name="Strelkov S.E."/>
            <person name="Turner J."/>
            <person name="Liu Z."/>
            <person name="Moffat C.S."/>
        </authorList>
    </citation>
    <scope>NUCLEOTIDE SEQUENCE [LARGE SCALE GENOMIC DNA]</scope>
</reference>
<dbReference type="Proteomes" id="UP000249757">
    <property type="component" value="Unassembled WGS sequence"/>
</dbReference>
<protein>
    <submittedName>
        <fullName evidence="2">NAD-binding Rossmann domain containing protein</fullName>
    </submittedName>
</protein>
<comment type="caution">
    <text evidence="2">The sequence shown here is derived from an EMBL/GenBank/DDBJ whole genome shotgun (WGS) entry which is preliminary data.</text>
</comment>
<keyword evidence="3" id="KW-1185">Reference proteome</keyword>
<dbReference type="SUPFAM" id="SSF51905">
    <property type="entry name" value="FAD/NAD(P)-binding domain"/>
    <property type="match status" value="1"/>
</dbReference>
<dbReference type="Gene3D" id="3.50.50.60">
    <property type="entry name" value="FAD/NAD(P)-binding domain"/>
    <property type="match status" value="1"/>
</dbReference>
<dbReference type="InterPro" id="IPR036188">
    <property type="entry name" value="FAD/NAD-bd_sf"/>
</dbReference>
<name>A0A317B449_9PLEO</name>
<accession>A0A317B449</accession>
<gene>
    <name evidence="2" type="ORF">Ptr86124_005829</name>
</gene>
<dbReference type="Gene3D" id="1.10.405.20">
    <property type="match status" value="1"/>
</dbReference>
<sequence length="481" mass="53329">MIPFFSILSLFLIPFAVAEPTFGYRNSKPIELVKDVAIIGGGASGTYAAVRLREDLNKSIVVIEPKSRLGGHADSYRVPNTNITLNYGVEAYLPYGPALDFFARFGIPTRTYASTRLTALNVDVETGKELKGYIPPSGNATGAAFQRWLNITSKYKDMLEPGYWDFPQPDDIPEDFLMPFEDFAKKYQVEAAIPSIITISGVGYGGIRHLLTLEIFQRFGWSLIKDLLQGSLFQPLDNNGVLYERALALLKSDVLLSSTVKDTKRTSNGVELLVKQGDVEYIIKARRVLFTAGPSLKNLAPFHPDSKEKAPFSTWTTDAELVGIVKAPCLPENYSFTYLPSSVVPSNQLSIKDWPYSLSLESTGPSGLGLFRVIFGANYTLSVDRFKNLTKASIGKLQDAGTVASKCDAEFKAVADHTRPLWKQSAETLRAGFVQDLYALQGYRSMWYTGYAWAEQYSSPIWGFTDTVLSRLLKDLEAEDS</sequence>
<dbReference type="EMBL" id="NRDI02000006">
    <property type="protein sequence ID" value="KAI1515828.1"/>
    <property type="molecule type" value="Genomic_DNA"/>
</dbReference>
<keyword evidence="1" id="KW-0732">Signal</keyword>
<feature type="signal peptide" evidence="1">
    <location>
        <begin position="1"/>
        <end position="18"/>
    </location>
</feature>
<organism evidence="2 3">
    <name type="scientific">Pyrenophora tritici-repentis</name>
    <dbReference type="NCBI Taxonomy" id="45151"/>
    <lineage>
        <taxon>Eukaryota</taxon>
        <taxon>Fungi</taxon>
        <taxon>Dikarya</taxon>
        <taxon>Ascomycota</taxon>
        <taxon>Pezizomycotina</taxon>
        <taxon>Dothideomycetes</taxon>
        <taxon>Pleosporomycetidae</taxon>
        <taxon>Pleosporales</taxon>
        <taxon>Pleosporineae</taxon>
        <taxon>Pleosporaceae</taxon>
        <taxon>Pyrenophora</taxon>
    </lineage>
</organism>
<dbReference type="Pfam" id="PF13450">
    <property type="entry name" value="NAD_binding_8"/>
    <property type="match status" value="1"/>
</dbReference>
<dbReference type="Gene3D" id="3.30.70.1990">
    <property type="match status" value="1"/>
</dbReference>
<evidence type="ECO:0000313" key="2">
    <source>
        <dbReference type="EMBL" id="KAI1515828.1"/>
    </source>
</evidence>
<evidence type="ECO:0000313" key="3">
    <source>
        <dbReference type="Proteomes" id="UP000249757"/>
    </source>
</evidence>
<feature type="chain" id="PRO_5041165244" evidence="1">
    <location>
        <begin position="19"/>
        <end position="481"/>
    </location>
</feature>